<sequence>MKDFATCGALRVFLPSQKEVVVASPQPPQFFVSSATLPPPPPTSRAENSAIVRSQQPVTKDGSRLLTIDVRKLPAVPTSGGPVAKKQFATNLIRYLLYVLEEVRFHSLDGIGVLPTTTTGADGGEALSAGSKPIEPFESEQPRRESGSVATTATVAPTGPTKKTKTKKMLGASATRRIGAIGTSTEDCYTILIDVSALSALTVVLSEGEELLCQAYPLSIVRVVVHQGLIVSHSASTSSSELPTASTDVAMKSPPMTAKKAPVLSVFTSLFKSKSTTTKSGTAAAGDAKTSAPPPLSTPSFASKVWLSVSFSTWKLRFLHHTVRSRTVLADKLDPFVHVDALLLSLQ</sequence>
<dbReference type="EMBL" id="CYKH01001890">
    <property type="protein sequence ID" value="CUG91101.1"/>
    <property type="molecule type" value="Genomic_DNA"/>
</dbReference>
<accession>A0A0S4JHV8</accession>
<dbReference type="VEuPathDB" id="TriTrypDB:BSAL_30205"/>
<reference evidence="3" key="1">
    <citation type="submission" date="2015-09" db="EMBL/GenBank/DDBJ databases">
        <authorList>
            <consortium name="Pathogen Informatics"/>
        </authorList>
    </citation>
    <scope>NUCLEOTIDE SEQUENCE [LARGE SCALE GENOMIC DNA]</scope>
    <source>
        <strain evidence="3">Lake Konstanz</strain>
    </source>
</reference>
<dbReference type="Proteomes" id="UP000051952">
    <property type="component" value="Unassembled WGS sequence"/>
</dbReference>
<feature type="region of interest" description="Disordered" evidence="1">
    <location>
        <begin position="119"/>
        <end position="169"/>
    </location>
</feature>
<dbReference type="AlphaFoldDB" id="A0A0S4JHV8"/>
<evidence type="ECO:0000313" key="3">
    <source>
        <dbReference type="Proteomes" id="UP000051952"/>
    </source>
</evidence>
<protein>
    <submittedName>
        <fullName evidence="2">Uncharacterized protein</fullName>
    </submittedName>
</protein>
<keyword evidence="3" id="KW-1185">Reference proteome</keyword>
<feature type="compositionally biased region" description="Low complexity" evidence="1">
    <location>
        <begin position="147"/>
        <end position="161"/>
    </location>
</feature>
<evidence type="ECO:0000256" key="1">
    <source>
        <dbReference type="SAM" id="MobiDB-lite"/>
    </source>
</evidence>
<feature type="compositionally biased region" description="Low complexity" evidence="1">
    <location>
        <begin position="277"/>
        <end position="291"/>
    </location>
</feature>
<name>A0A0S4JHV8_BODSA</name>
<feature type="region of interest" description="Disordered" evidence="1">
    <location>
        <begin position="277"/>
        <end position="296"/>
    </location>
</feature>
<gene>
    <name evidence="2" type="ORF">BSAL_30205</name>
</gene>
<proteinExistence type="predicted"/>
<evidence type="ECO:0000313" key="2">
    <source>
        <dbReference type="EMBL" id="CUG91101.1"/>
    </source>
</evidence>
<organism evidence="2 3">
    <name type="scientific">Bodo saltans</name>
    <name type="common">Flagellated protozoan</name>
    <dbReference type="NCBI Taxonomy" id="75058"/>
    <lineage>
        <taxon>Eukaryota</taxon>
        <taxon>Discoba</taxon>
        <taxon>Euglenozoa</taxon>
        <taxon>Kinetoplastea</taxon>
        <taxon>Metakinetoplastina</taxon>
        <taxon>Eubodonida</taxon>
        <taxon>Bodonidae</taxon>
        <taxon>Bodo</taxon>
    </lineage>
</organism>